<organism evidence="5 6">
    <name type="scientific">Microbacterium fluvii</name>
    <dbReference type="NCBI Taxonomy" id="415215"/>
    <lineage>
        <taxon>Bacteria</taxon>
        <taxon>Bacillati</taxon>
        <taxon>Actinomycetota</taxon>
        <taxon>Actinomycetes</taxon>
        <taxon>Micrococcales</taxon>
        <taxon>Microbacteriaceae</taxon>
        <taxon>Microbacterium</taxon>
    </lineage>
</organism>
<evidence type="ECO:0000256" key="2">
    <source>
        <dbReference type="ARBA" id="ARBA00011322"/>
    </source>
</evidence>
<accession>A0ABW2HGU3</accession>
<evidence type="ECO:0000259" key="4">
    <source>
        <dbReference type="Pfam" id="PF13476"/>
    </source>
</evidence>
<dbReference type="RefSeq" id="WP_262874660.1">
    <property type="nucleotide sequence ID" value="NZ_JAOPFX010000003.1"/>
</dbReference>
<dbReference type="Pfam" id="PF13558">
    <property type="entry name" value="SbcC_Walker_B"/>
    <property type="match status" value="1"/>
</dbReference>
<comment type="similarity">
    <text evidence="1">Belongs to the SMC family. SbcC subfamily.</text>
</comment>
<proteinExistence type="inferred from homology"/>
<dbReference type="Proteomes" id="UP001596507">
    <property type="component" value="Unassembled WGS sequence"/>
</dbReference>
<sequence>MKLHRLELEGFGPFRERQIVDFDAFDRDGIFLISGRTGAGKSSILDGVCFGLYGSVPRYDTGEKRLRSDHCAPEDPTEVVVEFTVDDRRLRVTRSPDYERPKARGEGTTPVKHAAQLDELVDGEWIGRAPGPRVVGEELGQILGLTRDQFLQVILLAQNRFAQFLLARNDERQALLRTLFGTRVYEQYQAELDRRRKASEQTLGRASEQVELMLTEAHEVVRSHGFGAQGDDAVGTAARIAQLGHAVDRAAYQADTLGRERESAAEAHTTAHATHAALVALRGRQLERAALRASADALEAAEAGMAADRERLSRATRAESLRAPIEAAARAEAERSRAAELDEAATGSWRDADGSDLDVVALRALVDELTGDLSRWAEVARLESELQGRTASLTALREAVAGSEQSLAELDARRAAVPPALEALDVQLAALAEAPVVAESARAAHAAAEAQLAAAREAEALLAERRTADEAQLAASDAATRASATVTALLRRRLAGYAGELAAGLVTGEPCAVCGSLEHPAPAPHADDPVDDAQFEAAERARDAAAEVERAAAAAASAARAAHAAALARAQGLPVAELEEAVTGTATARALAVADLDRRTALQAQREELARLDLETAAERERLVAVLVPRREELAVGEDRVAATAAIVEAARGEAATVAARISAVTVRRDLARGLVASREALDARTAIRDATAVELDARVAASDFADAAAVGAALLSETERSLLEEALIAHEADLRAVRSRLSTLELELAGEPEQPVDLTASQEAVRAAAAAVQVATTAAERVAQAAQRLRALAERIDAAHASIAERSREHDVLAGLADAIAGRTSSRMDLETFVLAAELEEIVVAANLRLSDMSSGRYRLRHSDAVAARNAASGLGIEIVDSYTGRARPAQSLSGGETFLASLALALGLAEVVTARAGGLRLDTLFIDEGFGSLDGETLELAMATLDELRQGGRTVGVISHVEAMKEQLPAQVTVIAAPHGPSTIGQNADARAAV</sequence>
<dbReference type="SUPFAM" id="SSF52540">
    <property type="entry name" value="P-loop containing nucleoside triphosphate hydrolases"/>
    <property type="match status" value="1"/>
</dbReference>
<dbReference type="EMBL" id="JBHTBE010000003">
    <property type="protein sequence ID" value="MFC7269735.1"/>
    <property type="molecule type" value="Genomic_DNA"/>
</dbReference>
<comment type="subunit">
    <text evidence="2">Heterodimer of SbcC and SbcD.</text>
</comment>
<comment type="caution">
    <text evidence="5">The sequence shown here is derived from an EMBL/GenBank/DDBJ whole genome shotgun (WGS) entry which is preliminary data.</text>
</comment>
<reference evidence="6" key="1">
    <citation type="journal article" date="2019" name="Int. J. Syst. Evol. Microbiol.">
        <title>The Global Catalogue of Microorganisms (GCM) 10K type strain sequencing project: providing services to taxonomists for standard genome sequencing and annotation.</title>
        <authorList>
            <consortium name="The Broad Institute Genomics Platform"/>
            <consortium name="The Broad Institute Genome Sequencing Center for Infectious Disease"/>
            <person name="Wu L."/>
            <person name="Ma J."/>
        </authorList>
    </citation>
    <scope>NUCLEOTIDE SEQUENCE [LARGE SCALE GENOMIC DNA]</scope>
    <source>
        <strain evidence="6">CGMCC 1.15772</strain>
    </source>
</reference>
<feature type="domain" description="Rad50/SbcC-type AAA" evidence="4">
    <location>
        <begin position="5"/>
        <end position="203"/>
    </location>
</feature>
<dbReference type="InterPro" id="IPR038729">
    <property type="entry name" value="Rad50/SbcC_AAA"/>
</dbReference>
<protein>
    <recommendedName>
        <fullName evidence="3">Nuclease SbcCD subunit C</fullName>
    </recommendedName>
</protein>
<keyword evidence="6" id="KW-1185">Reference proteome</keyword>
<name>A0ABW2HGU3_9MICO</name>
<dbReference type="InterPro" id="IPR027417">
    <property type="entry name" value="P-loop_NTPase"/>
</dbReference>
<dbReference type="PANTHER" id="PTHR32114">
    <property type="entry name" value="ABC TRANSPORTER ABCH.3"/>
    <property type="match status" value="1"/>
</dbReference>
<evidence type="ECO:0000313" key="6">
    <source>
        <dbReference type="Proteomes" id="UP001596507"/>
    </source>
</evidence>
<gene>
    <name evidence="5" type="ORF">ACFQRL_12245</name>
</gene>
<dbReference type="PANTHER" id="PTHR32114:SF2">
    <property type="entry name" value="ABC TRANSPORTER ABCH.3"/>
    <property type="match status" value="1"/>
</dbReference>
<evidence type="ECO:0000313" key="5">
    <source>
        <dbReference type="EMBL" id="MFC7269735.1"/>
    </source>
</evidence>
<evidence type="ECO:0000256" key="3">
    <source>
        <dbReference type="ARBA" id="ARBA00013368"/>
    </source>
</evidence>
<evidence type="ECO:0000256" key="1">
    <source>
        <dbReference type="ARBA" id="ARBA00006930"/>
    </source>
</evidence>
<dbReference type="Gene3D" id="3.40.50.300">
    <property type="entry name" value="P-loop containing nucleotide triphosphate hydrolases"/>
    <property type="match status" value="2"/>
</dbReference>
<dbReference type="Pfam" id="PF13476">
    <property type="entry name" value="AAA_23"/>
    <property type="match status" value="1"/>
</dbReference>